<dbReference type="GO" id="GO:0005975">
    <property type="term" value="P:carbohydrate metabolic process"/>
    <property type="evidence" value="ECO:0007669"/>
    <property type="project" value="InterPro"/>
</dbReference>
<evidence type="ECO:0000256" key="2">
    <source>
        <dbReference type="ARBA" id="ARBA00005684"/>
    </source>
</evidence>
<keyword evidence="7" id="KW-0119">Carbohydrate metabolism</keyword>
<name>A0A3S5ES80_9PAST</name>
<dbReference type="EC" id="2.4.1.25" evidence="3"/>
<evidence type="ECO:0000256" key="1">
    <source>
        <dbReference type="ARBA" id="ARBA00000439"/>
    </source>
</evidence>
<dbReference type="EMBL" id="LR134405">
    <property type="protein sequence ID" value="VEH67188.1"/>
    <property type="molecule type" value="Genomic_DNA"/>
</dbReference>
<dbReference type="AlphaFoldDB" id="A0A3S5ES80"/>
<dbReference type="PANTHER" id="PTHR32438:SF5">
    <property type="entry name" value="4-ALPHA-GLUCANOTRANSFERASE DPE1, CHLOROPLASTIC_AMYLOPLASTIC"/>
    <property type="match status" value="1"/>
</dbReference>
<comment type="similarity">
    <text evidence="2">Belongs to the disproportionating enzyme family.</text>
</comment>
<sequence>MKDYANQKGIKIIGDMPIYVSADSVEVWTKPELFQLDAERNPLFVAGVPADQFSATGQLWGNPLYDWNEHKNKAMLGGFIV</sequence>
<reference evidence="10 11" key="1">
    <citation type="submission" date="2018-12" db="EMBL/GenBank/DDBJ databases">
        <authorList>
            <consortium name="Pathogen Informatics"/>
        </authorList>
    </citation>
    <scope>NUCLEOTIDE SEQUENCE [LARGE SCALE GENOMIC DNA]</scope>
    <source>
        <strain evidence="10 11">NCTC8284</strain>
    </source>
</reference>
<dbReference type="SUPFAM" id="SSF51445">
    <property type="entry name" value="(Trans)glycosidases"/>
    <property type="match status" value="1"/>
</dbReference>
<dbReference type="PANTHER" id="PTHR32438">
    <property type="entry name" value="4-ALPHA-GLUCANOTRANSFERASE DPE1, CHLOROPLASTIC/AMYLOPLASTIC"/>
    <property type="match status" value="1"/>
</dbReference>
<evidence type="ECO:0000313" key="11">
    <source>
        <dbReference type="Proteomes" id="UP000278733"/>
    </source>
</evidence>
<dbReference type="GO" id="GO:0004134">
    <property type="term" value="F:4-alpha-glucanotransferase activity"/>
    <property type="evidence" value="ECO:0007669"/>
    <property type="project" value="UniProtKB-EC"/>
</dbReference>
<protein>
    <recommendedName>
        <fullName evidence="4">4-alpha-glucanotransferase</fullName>
        <ecNumber evidence="3">2.4.1.25</ecNumber>
    </recommendedName>
    <alternativeName>
        <fullName evidence="8">Amylomaltase</fullName>
    </alternativeName>
    <alternativeName>
        <fullName evidence="9">Disproportionating enzyme</fullName>
    </alternativeName>
</protein>
<dbReference type="KEGG" id="rpne:NCTC8284_02374"/>
<dbReference type="InterPro" id="IPR017853">
    <property type="entry name" value="GH"/>
</dbReference>
<dbReference type="Gene3D" id="3.20.20.80">
    <property type="entry name" value="Glycosidases"/>
    <property type="match status" value="1"/>
</dbReference>
<keyword evidence="6 10" id="KW-0808">Transferase</keyword>
<dbReference type="Proteomes" id="UP000278733">
    <property type="component" value="Chromosome"/>
</dbReference>
<evidence type="ECO:0000256" key="8">
    <source>
        <dbReference type="ARBA" id="ARBA00031423"/>
    </source>
</evidence>
<dbReference type="InterPro" id="IPR003385">
    <property type="entry name" value="Glyco_hydro_77"/>
</dbReference>
<gene>
    <name evidence="10" type="primary">malQ_3</name>
    <name evidence="10" type="ORF">NCTC8284_02374</name>
</gene>
<evidence type="ECO:0000256" key="4">
    <source>
        <dbReference type="ARBA" id="ARBA00020295"/>
    </source>
</evidence>
<evidence type="ECO:0000256" key="6">
    <source>
        <dbReference type="ARBA" id="ARBA00022679"/>
    </source>
</evidence>
<proteinExistence type="inferred from homology"/>
<evidence type="ECO:0000313" key="10">
    <source>
        <dbReference type="EMBL" id="VEH67188.1"/>
    </source>
</evidence>
<evidence type="ECO:0000256" key="3">
    <source>
        <dbReference type="ARBA" id="ARBA00012560"/>
    </source>
</evidence>
<keyword evidence="5 10" id="KW-0328">Glycosyltransferase</keyword>
<comment type="catalytic activity">
    <reaction evidence="1">
        <text>Transfers a segment of a (1-&gt;4)-alpha-D-glucan to a new position in an acceptor, which may be glucose or a (1-&gt;4)-alpha-D-glucan.</text>
        <dbReference type="EC" id="2.4.1.25"/>
    </reaction>
</comment>
<evidence type="ECO:0000256" key="7">
    <source>
        <dbReference type="ARBA" id="ARBA00023277"/>
    </source>
</evidence>
<dbReference type="Pfam" id="PF02446">
    <property type="entry name" value="Glyco_hydro_77"/>
    <property type="match status" value="1"/>
</dbReference>
<evidence type="ECO:0000256" key="9">
    <source>
        <dbReference type="ARBA" id="ARBA00031501"/>
    </source>
</evidence>
<accession>A0A3S5ES80</accession>
<organism evidence="10 11">
    <name type="scientific">Rodentibacter pneumotropicus</name>
    <dbReference type="NCBI Taxonomy" id="758"/>
    <lineage>
        <taxon>Bacteria</taxon>
        <taxon>Pseudomonadati</taxon>
        <taxon>Pseudomonadota</taxon>
        <taxon>Gammaproteobacteria</taxon>
        <taxon>Pasteurellales</taxon>
        <taxon>Pasteurellaceae</taxon>
        <taxon>Rodentibacter</taxon>
    </lineage>
</organism>
<evidence type="ECO:0000256" key="5">
    <source>
        <dbReference type="ARBA" id="ARBA00022676"/>
    </source>
</evidence>